<name>A0A1G9LCL7_9FIRM</name>
<feature type="transmembrane region" description="Helical" evidence="1">
    <location>
        <begin position="20"/>
        <end position="41"/>
    </location>
</feature>
<dbReference type="AlphaFoldDB" id="A0A1G9LCL7"/>
<reference evidence="2 3" key="1">
    <citation type="submission" date="2016-10" db="EMBL/GenBank/DDBJ databases">
        <authorList>
            <person name="de Groot N.N."/>
        </authorList>
    </citation>
    <scope>NUCLEOTIDE SEQUENCE [LARGE SCALE GENOMIC DNA]</scope>
    <source>
        <strain evidence="2 3">SLAS-1</strain>
    </source>
</reference>
<dbReference type="Gene3D" id="3.30.700.10">
    <property type="entry name" value="Glycoprotein, Type 4 Pilin"/>
    <property type="match status" value="1"/>
</dbReference>
<dbReference type="Proteomes" id="UP000199476">
    <property type="component" value="Unassembled WGS sequence"/>
</dbReference>
<dbReference type="OrthoDB" id="1819208at2"/>
<evidence type="ECO:0000313" key="3">
    <source>
        <dbReference type="Proteomes" id="UP000199476"/>
    </source>
</evidence>
<dbReference type="SUPFAM" id="SSF54523">
    <property type="entry name" value="Pili subunits"/>
    <property type="match status" value="1"/>
</dbReference>
<dbReference type="InterPro" id="IPR012902">
    <property type="entry name" value="N_methyl_site"/>
</dbReference>
<proteinExistence type="predicted"/>
<dbReference type="InterPro" id="IPR045584">
    <property type="entry name" value="Pilin-like"/>
</dbReference>
<evidence type="ECO:0000313" key="2">
    <source>
        <dbReference type="EMBL" id="SDL59708.1"/>
    </source>
</evidence>
<gene>
    <name evidence="2" type="ORF">SAMN04488692_10625</name>
</gene>
<accession>A0A1G9LCL7</accession>
<dbReference type="PROSITE" id="PS00409">
    <property type="entry name" value="PROKAR_NTER_METHYL"/>
    <property type="match status" value="1"/>
</dbReference>
<keyword evidence="1" id="KW-1133">Transmembrane helix</keyword>
<dbReference type="RefSeq" id="WP_089759073.1">
    <property type="nucleotide sequence ID" value="NZ_FNGO01000006.1"/>
</dbReference>
<dbReference type="STRING" id="321763.SAMN04488692_10625"/>
<keyword evidence="1" id="KW-0472">Membrane</keyword>
<dbReference type="EMBL" id="FNGO01000006">
    <property type="protein sequence ID" value="SDL59708.1"/>
    <property type="molecule type" value="Genomic_DNA"/>
</dbReference>
<keyword evidence="3" id="KW-1185">Reference proteome</keyword>
<protein>
    <submittedName>
        <fullName evidence="2">Prepilin-type N-terminal cleavage/methylation domain-containing protein</fullName>
    </submittedName>
</protein>
<organism evidence="2 3">
    <name type="scientific">Halarsenatibacter silvermanii</name>
    <dbReference type="NCBI Taxonomy" id="321763"/>
    <lineage>
        <taxon>Bacteria</taxon>
        <taxon>Bacillati</taxon>
        <taxon>Bacillota</taxon>
        <taxon>Clostridia</taxon>
        <taxon>Halanaerobiales</taxon>
        <taxon>Halarsenatibacteraceae</taxon>
        <taxon>Halarsenatibacter</taxon>
    </lineage>
</organism>
<keyword evidence="1" id="KW-0812">Transmembrane</keyword>
<dbReference type="NCBIfam" id="TIGR02532">
    <property type="entry name" value="IV_pilin_GFxxxE"/>
    <property type="match status" value="1"/>
</dbReference>
<evidence type="ECO:0000256" key="1">
    <source>
        <dbReference type="SAM" id="Phobius"/>
    </source>
</evidence>
<sequence length="170" mass="19111">MDKLKYFSKNQSGLTLIELIISIAIMGVVIALASTMIIQAFNLAPVGSRRMSAGQLAEMHITEISRYIRNARVNDKISISVAVDNVYDGEVTIGSDNEDYSEENFGQPSKLELTFYDQNNETITFYDITGFKMEYKDNDNNGRYSYEIELTKEVDNEAAAVKAIISPRNQ</sequence>
<dbReference type="Pfam" id="PF07963">
    <property type="entry name" value="N_methyl"/>
    <property type="match status" value="1"/>
</dbReference>